<name>A0A1M5UNB2_9BRAD</name>
<evidence type="ECO:0000313" key="2">
    <source>
        <dbReference type="Proteomes" id="UP000190675"/>
    </source>
</evidence>
<gene>
    <name evidence="1" type="ORF">SAMN05444169_8534</name>
</gene>
<reference evidence="1 2" key="1">
    <citation type="submission" date="2016-11" db="EMBL/GenBank/DDBJ databases">
        <authorList>
            <person name="Jaros S."/>
            <person name="Januszkiewicz K."/>
            <person name="Wedrychowicz H."/>
        </authorList>
    </citation>
    <scope>NUCLEOTIDE SEQUENCE [LARGE SCALE GENOMIC DNA]</scope>
    <source>
        <strain evidence="1 2">GAS242</strain>
    </source>
</reference>
<dbReference type="Proteomes" id="UP000190675">
    <property type="component" value="Chromosome I"/>
</dbReference>
<dbReference type="EMBL" id="LT670818">
    <property type="protein sequence ID" value="SHH64459.1"/>
    <property type="molecule type" value="Genomic_DNA"/>
</dbReference>
<organism evidence="1 2">
    <name type="scientific">Bradyrhizobium erythrophlei</name>
    <dbReference type="NCBI Taxonomy" id="1437360"/>
    <lineage>
        <taxon>Bacteria</taxon>
        <taxon>Pseudomonadati</taxon>
        <taxon>Pseudomonadota</taxon>
        <taxon>Alphaproteobacteria</taxon>
        <taxon>Hyphomicrobiales</taxon>
        <taxon>Nitrobacteraceae</taxon>
        <taxon>Bradyrhizobium</taxon>
    </lineage>
</organism>
<accession>A0A1M5UNB2</accession>
<sequence length="374" mass="41636">MIAGRVVARYSHFDSFVRFILPIQPQTQYYPTASQLVRTTLELAPRDKILVLVGGNSVFRGTAQNQNELWTKHLQDSLGSAYSVVNLAVDQGGMESFAGVAFRILVKIYPRIIYVGTVDPRGFDRVDGLEIYKYIFWDAYYKGLFDLSPKEAEAASRERRREIRTFAGLAMHLTGFFDSLSFVSSLKNEISYRLISPDWTIDNLPYPFSARKEYKDIDDPNIGVIQQRIAGDNDRADLIVARTISAVSGILDASSEEPKVLPSVKEAVSKSFDLGFSEKDRSKIVGVFLPTNPRTLARLPERIRSGMSLQIQDASVAFVDQGYNTVVAGRNLTPTDFVDEGHLMPSGGRKLAVEIADFIGPLARHLNYLPAAAD</sequence>
<dbReference type="AlphaFoldDB" id="A0A1M5UNB2"/>
<protein>
    <submittedName>
        <fullName evidence="1">Uncharacterized protein</fullName>
    </submittedName>
</protein>
<proteinExistence type="predicted"/>
<evidence type="ECO:0000313" key="1">
    <source>
        <dbReference type="EMBL" id="SHH64459.1"/>
    </source>
</evidence>